<name>A0A9W8AT97_9FUNG</name>
<dbReference type="PANTHER" id="PTHR14523">
    <property type="entry name" value="UNCHARACTERIZED PROTEIN C17ORF53 HOMOLOG"/>
    <property type="match status" value="1"/>
</dbReference>
<keyword evidence="4" id="KW-1185">Reference proteome</keyword>
<evidence type="ECO:0000313" key="4">
    <source>
        <dbReference type="Proteomes" id="UP001150925"/>
    </source>
</evidence>
<sequence>MTDTAPEATKQRLLNSLSRLARARKPNSTTTPATTLPVPTTPSPATATVAATQLPLKRPTPPVDDTPFTPAPAKRLAAPVASPTGTVPLRAPESLLPTARGKPNPLVPQRTPAPALKPSESTATPAKSRTPTTLVPPSAFLSRLIRSASHSDRSERKLPGPAGFVRLDATPLRDHTTTGRSGSPWTGTRNKPQETLHQPSECRSPAPQPNSSSAHQSLLEEHSALDNFQLYDIKDDTFDKPTWSHVITALNIPQYKPSTLEELYPNDAVYLQYNIYTILQTRPAEKIPFLLVMIRETRWSYMDAFVTVIDPTGEIQGTIHRKVMDEHANEISVGTALVLRDITLFQPNERCQYLNITQRNIAFMAFLEAKTTYDLDTGESLVEQELRTWQAPDFNLGGLASRHTPVTVPTSALLPRQLFPSAHRASIPSPRGANDGEHAADWEPDINDSGVHTTQAKAAVDSAVLDDPDLEQFLASDKLSLSPISATEPPKAIPASTTVAQLPITEGDDMDDDLLFLMDSIE</sequence>
<dbReference type="GO" id="GO:0000725">
    <property type="term" value="P:recombinational repair"/>
    <property type="evidence" value="ECO:0007669"/>
    <property type="project" value="InterPro"/>
</dbReference>
<feature type="compositionally biased region" description="Polar residues" evidence="1">
    <location>
        <begin position="119"/>
        <end position="135"/>
    </location>
</feature>
<evidence type="ECO:0000259" key="2">
    <source>
        <dbReference type="Pfam" id="PF15072"/>
    </source>
</evidence>
<dbReference type="EMBL" id="JANBPY010000607">
    <property type="protein sequence ID" value="KAJ1965333.1"/>
    <property type="molecule type" value="Genomic_DNA"/>
</dbReference>
<dbReference type="InterPro" id="IPR058570">
    <property type="entry name" value="HROB_OB"/>
</dbReference>
<dbReference type="Proteomes" id="UP001150925">
    <property type="component" value="Unassembled WGS sequence"/>
</dbReference>
<dbReference type="InterPro" id="IPR028045">
    <property type="entry name" value="HROB"/>
</dbReference>
<evidence type="ECO:0000256" key="1">
    <source>
        <dbReference type="SAM" id="MobiDB-lite"/>
    </source>
</evidence>
<feature type="region of interest" description="Disordered" evidence="1">
    <location>
        <begin position="19"/>
        <end position="217"/>
    </location>
</feature>
<feature type="compositionally biased region" description="Low complexity" evidence="1">
    <location>
        <begin position="28"/>
        <end position="52"/>
    </location>
</feature>
<protein>
    <recommendedName>
        <fullName evidence="2">Homologous recombination OB-fold protein OB-fold domain-containing protein</fullName>
    </recommendedName>
</protein>
<dbReference type="PANTHER" id="PTHR14523:SF1">
    <property type="entry name" value="HOMOLOGOUS RECOMBINATION OB-FOLD PROTEIN"/>
    <property type="match status" value="1"/>
</dbReference>
<dbReference type="AlphaFoldDB" id="A0A9W8AT97"/>
<organism evidence="3 4">
    <name type="scientific">Dispira parvispora</name>
    <dbReference type="NCBI Taxonomy" id="1520584"/>
    <lineage>
        <taxon>Eukaryota</taxon>
        <taxon>Fungi</taxon>
        <taxon>Fungi incertae sedis</taxon>
        <taxon>Zoopagomycota</taxon>
        <taxon>Kickxellomycotina</taxon>
        <taxon>Dimargaritomycetes</taxon>
        <taxon>Dimargaritales</taxon>
        <taxon>Dimargaritaceae</taxon>
        <taxon>Dispira</taxon>
    </lineage>
</organism>
<feature type="compositionally biased region" description="Basic and acidic residues" evidence="1">
    <location>
        <begin position="149"/>
        <end position="158"/>
    </location>
</feature>
<dbReference type="Pfam" id="PF15072">
    <property type="entry name" value="HROB"/>
    <property type="match status" value="1"/>
</dbReference>
<dbReference type="OrthoDB" id="5600208at2759"/>
<accession>A0A9W8AT97</accession>
<feature type="region of interest" description="Disordered" evidence="1">
    <location>
        <begin position="424"/>
        <end position="443"/>
    </location>
</feature>
<proteinExistence type="predicted"/>
<feature type="domain" description="Homologous recombination OB-fold protein OB-fold" evidence="2">
    <location>
        <begin position="285"/>
        <end position="362"/>
    </location>
</feature>
<gene>
    <name evidence="3" type="ORF">IWQ62_002691</name>
</gene>
<comment type="caution">
    <text evidence="3">The sequence shown here is derived from an EMBL/GenBank/DDBJ whole genome shotgun (WGS) entry which is preliminary data.</text>
</comment>
<feature type="compositionally biased region" description="Polar residues" evidence="1">
    <location>
        <begin position="178"/>
        <end position="198"/>
    </location>
</feature>
<reference evidence="3" key="1">
    <citation type="submission" date="2022-07" db="EMBL/GenBank/DDBJ databases">
        <title>Phylogenomic reconstructions and comparative analyses of Kickxellomycotina fungi.</title>
        <authorList>
            <person name="Reynolds N.K."/>
            <person name="Stajich J.E."/>
            <person name="Barry K."/>
            <person name="Grigoriev I.V."/>
            <person name="Crous P."/>
            <person name="Smith M.E."/>
        </authorList>
    </citation>
    <scope>NUCLEOTIDE SEQUENCE</scope>
    <source>
        <strain evidence="3">RSA 1196</strain>
    </source>
</reference>
<evidence type="ECO:0000313" key="3">
    <source>
        <dbReference type="EMBL" id="KAJ1965333.1"/>
    </source>
</evidence>